<gene>
    <name evidence="1" type="ORF">MUN86_01840</name>
</gene>
<protein>
    <submittedName>
        <fullName evidence="1">Uncharacterized protein</fullName>
    </submittedName>
</protein>
<organism evidence="1 2">
    <name type="scientific">Hymenobacter volaticus</name>
    <dbReference type="NCBI Taxonomy" id="2932254"/>
    <lineage>
        <taxon>Bacteria</taxon>
        <taxon>Pseudomonadati</taxon>
        <taxon>Bacteroidota</taxon>
        <taxon>Cytophagia</taxon>
        <taxon>Cytophagales</taxon>
        <taxon>Hymenobacteraceae</taxon>
        <taxon>Hymenobacter</taxon>
    </lineage>
</organism>
<evidence type="ECO:0000313" key="2">
    <source>
        <dbReference type="Proteomes" id="UP000830401"/>
    </source>
</evidence>
<dbReference type="RefSeq" id="WP_245121056.1">
    <property type="nucleotide sequence ID" value="NZ_CP095061.1"/>
</dbReference>
<evidence type="ECO:0000313" key="1">
    <source>
        <dbReference type="EMBL" id="UOQ66696.1"/>
    </source>
</evidence>
<accession>A0ABY4G747</accession>
<reference evidence="1" key="1">
    <citation type="submission" date="2022-04" db="EMBL/GenBank/DDBJ databases">
        <title>Hymenobacter sp. isolated from the air.</title>
        <authorList>
            <person name="Won M."/>
            <person name="Lee C.-M."/>
            <person name="Woen H.-Y."/>
            <person name="Kwon S.-W."/>
        </authorList>
    </citation>
    <scope>NUCLEOTIDE SEQUENCE</scope>
    <source>
        <strain evidence="1">5420S-77</strain>
    </source>
</reference>
<proteinExistence type="predicted"/>
<dbReference type="Proteomes" id="UP000830401">
    <property type="component" value="Chromosome"/>
</dbReference>
<sequence>MKVVEYERSLQWIGHLHCPACQQNNLAWRSSGMSEAFPHFYCSLCSNVILQRKAQELVYYEATPELLARIAATLPACPCGGHFTPTAGPKCHWCHHEIPIVRDPVAHLQNPNMVVLNGACVFPDEREPYQVRIVD</sequence>
<dbReference type="EMBL" id="CP095061">
    <property type="protein sequence ID" value="UOQ66696.1"/>
    <property type="molecule type" value="Genomic_DNA"/>
</dbReference>
<keyword evidence="2" id="KW-1185">Reference proteome</keyword>
<name>A0ABY4G747_9BACT</name>